<dbReference type="HOGENOM" id="CLU_2703932_0_0_6"/>
<evidence type="ECO:0000313" key="1">
    <source>
        <dbReference type="EMBL" id="CAP52481.1"/>
    </source>
</evidence>
<dbReference type="EMBL" id="AM920689">
    <property type="protein sequence ID" value="CAP52481.1"/>
    <property type="molecule type" value="Genomic_DNA"/>
</dbReference>
<dbReference type="KEGG" id="xca:xcc-b100_3116"/>
<reference evidence="1 2" key="1">
    <citation type="journal article" date="2008" name="J. Biotechnol.">
        <title>The genome of Xanthomonas campestris pv. campestris B100 and its use for the reconstruction of metabolic pathways involved in xanthan biosynthesis.</title>
        <authorList>
            <person name="Vorholter F.J."/>
            <person name="Schneiker S."/>
            <person name="Goesmann A."/>
            <person name="Krause L."/>
            <person name="Bekel T."/>
            <person name="Kaiser O."/>
            <person name="Linke B."/>
            <person name="Patschkowski T."/>
            <person name="Ruckert C."/>
            <person name="Schmid J."/>
            <person name="Sidhu V.K."/>
            <person name="Sieber V."/>
            <person name="Tauch A."/>
            <person name="Watt S.A."/>
            <person name="Weisshaar B."/>
            <person name="Becker A."/>
            <person name="Niehaus K."/>
            <person name="Puhler A."/>
        </authorList>
    </citation>
    <scope>NUCLEOTIDE SEQUENCE [LARGE SCALE GENOMIC DNA]</scope>
    <source>
        <strain evidence="1 2">B100</strain>
    </source>
</reference>
<proteinExistence type="predicted"/>
<evidence type="ECO:0000313" key="2">
    <source>
        <dbReference type="Proteomes" id="UP000001188"/>
    </source>
</evidence>
<accession>B0RXB5</accession>
<organism evidence="1 2">
    <name type="scientific">Xanthomonas campestris pv. campestris (strain B100)</name>
    <dbReference type="NCBI Taxonomy" id="509169"/>
    <lineage>
        <taxon>Bacteria</taxon>
        <taxon>Pseudomonadati</taxon>
        <taxon>Pseudomonadota</taxon>
        <taxon>Gammaproteobacteria</taxon>
        <taxon>Lysobacterales</taxon>
        <taxon>Lysobacteraceae</taxon>
        <taxon>Xanthomonas</taxon>
    </lineage>
</organism>
<dbReference type="Proteomes" id="UP000001188">
    <property type="component" value="Chromosome"/>
</dbReference>
<gene>
    <name evidence="1" type="ORF">XCCB100_3116</name>
</gene>
<sequence>MNVKLSNGWAYGPLFWPPHEPAAILELKDYEGWVRIKDAEPFAWMRCPRSETSAAQPRVKRILVDRGGDPNAQ</sequence>
<name>B0RXB5_XANCB</name>
<dbReference type="AlphaFoldDB" id="B0RXB5"/>
<protein>
    <submittedName>
        <fullName evidence="1">Uncharacterized protein</fullName>
    </submittedName>
</protein>